<evidence type="ECO:0000313" key="12">
    <source>
        <dbReference type="EMBL" id="PZF77066.1"/>
    </source>
</evidence>
<dbReference type="Proteomes" id="UP000248795">
    <property type="component" value="Unassembled WGS sequence"/>
</dbReference>
<keyword evidence="4 8" id="KW-0694">RNA-binding</keyword>
<dbReference type="RefSeq" id="WP_111198644.1">
    <property type="nucleotide sequence ID" value="NZ_QKVK01000004.1"/>
</dbReference>
<evidence type="ECO:0000256" key="6">
    <source>
        <dbReference type="ARBA" id="ARBA00023274"/>
    </source>
</evidence>
<sequence>MAKEEAKKAAAKKPAAEAKAKKAEKAAPVAKAAPGSEAVPADYVPRLRKHYDEVVRPALIKQFGYDNAMQVPKITKIVLNMGVGEATTDSKLVQVAASELEKIAGQKPVITKSRKAIAQFKIRENLAIGTKVTLRKVRMYEFLDRLINIALPRVRDFRGLTDRSFDGNGNYAFGIKEHIIFPEIDYDKIDRVWGMDIIICTTAKNDAEARALIDAFNFPFRKPARKAA</sequence>
<name>A0A2W2BUB5_9HYPH</name>
<keyword evidence="6 8" id="KW-0687">Ribonucleoprotein</keyword>
<dbReference type="InterPro" id="IPR020929">
    <property type="entry name" value="Ribosomal_uL5_CS"/>
</dbReference>
<dbReference type="Pfam" id="PF00281">
    <property type="entry name" value="Ribosomal_L5"/>
    <property type="match status" value="1"/>
</dbReference>
<keyword evidence="5 8" id="KW-0689">Ribosomal protein</keyword>
<dbReference type="AlphaFoldDB" id="A0A2W2BUB5"/>
<keyword evidence="3 8" id="KW-0699">rRNA-binding</keyword>
<dbReference type="NCBIfam" id="NF000585">
    <property type="entry name" value="PRK00010.1"/>
    <property type="match status" value="1"/>
</dbReference>
<evidence type="ECO:0000256" key="4">
    <source>
        <dbReference type="ARBA" id="ARBA00022884"/>
    </source>
</evidence>
<keyword evidence="2 8" id="KW-0820">tRNA-binding</keyword>
<evidence type="ECO:0000313" key="13">
    <source>
        <dbReference type="Proteomes" id="UP000248795"/>
    </source>
</evidence>
<comment type="caution">
    <text evidence="12">The sequence shown here is derived from an EMBL/GenBank/DDBJ whole genome shotgun (WGS) entry which is preliminary data.</text>
</comment>
<accession>A0A2W2BUB5</accession>
<dbReference type="HAMAP" id="MF_01333_B">
    <property type="entry name" value="Ribosomal_uL5_B"/>
    <property type="match status" value="1"/>
</dbReference>
<reference evidence="13" key="1">
    <citation type="submission" date="2018-06" db="EMBL/GenBank/DDBJ databases">
        <title>Aestuariibacter litoralis strain KCTC 52945T.</title>
        <authorList>
            <person name="Li X."/>
            <person name="Salam N."/>
            <person name="Li J.-L."/>
            <person name="Chen Y.-M."/>
            <person name="Yang Z.-W."/>
            <person name="Zhang L.-Y."/>
            <person name="Han M.-X."/>
            <person name="Xiao M."/>
            <person name="Li W.-J."/>
        </authorList>
    </citation>
    <scope>NUCLEOTIDE SEQUENCE [LARGE SCALE GENOMIC DNA]</scope>
    <source>
        <strain evidence="13">KCTC 52945</strain>
    </source>
</reference>
<comment type="similarity">
    <text evidence="1 8">Belongs to the universal ribosomal protein uL5 family.</text>
</comment>
<comment type="function">
    <text evidence="8">This is 1 of the proteins that bind and probably mediate the attachment of the 5S RNA into the large ribosomal subunit, where it forms part of the central protuberance. In the 70S ribosome it contacts protein S13 of the 30S subunit (bridge B1b), connecting the 2 subunits; this bridge is implicated in subunit movement. Contacts the P site tRNA; the 5S rRNA and some of its associated proteins might help stabilize positioning of ribosome-bound tRNAs.</text>
</comment>
<evidence type="ECO:0000256" key="5">
    <source>
        <dbReference type="ARBA" id="ARBA00022980"/>
    </source>
</evidence>
<feature type="compositionally biased region" description="Basic and acidic residues" evidence="9">
    <location>
        <begin position="1"/>
        <end position="25"/>
    </location>
</feature>
<evidence type="ECO:0000259" key="10">
    <source>
        <dbReference type="Pfam" id="PF00281"/>
    </source>
</evidence>
<dbReference type="FunFam" id="3.30.1440.10:FF:000001">
    <property type="entry name" value="50S ribosomal protein L5"/>
    <property type="match status" value="1"/>
</dbReference>
<evidence type="ECO:0000256" key="3">
    <source>
        <dbReference type="ARBA" id="ARBA00022730"/>
    </source>
</evidence>
<feature type="domain" description="Large ribosomal subunit protein uL5 N-terminal" evidence="10">
    <location>
        <begin position="67"/>
        <end position="123"/>
    </location>
</feature>
<dbReference type="Pfam" id="PF00673">
    <property type="entry name" value="Ribosomal_L5_C"/>
    <property type="match status" value="1"/>
</dbReference>
<dbReference type="GO" id="GO:0005840">
    <property type="term" value="C:ribosome"/>
    <property type="evidence" value="ECO:0007669"/>
    <property type="project" value="UniProtKB-KW"/>
</dbReference>
<dbReference type="EMBL" id="QKVK01000004">
    <property type="protein sequence ID" value="PZF77066.1"/>
    <property type="molecule type" value="Genomic_DNA"/>
</dbReference>
<dbReference type="SUPFAM" id="SSF55282">
    <property type="entry name" value="RL5-like"/>
    <property type="match status" value="1"/>
</dbReference>
<evidence type="ECO:0000256" key="2">
    <source>
        <dbReference type="ARBA" id="ARBA00022555"/>
    </source>
</evidence>
<evidence type="ECO:0000256" key="8">
    <source>
        <dbReference type="HAMAP-Rule" id="MF_01333"/>
    </source>
</evidence>
<proteinExistence type="inferred from homology"/>
<dbReference type="InterPro" id="IPR031309">
    <property type="entry name" value="Ribosomal_uL5_C"/>
</dbReference>
<evidence type="ECO:0000256" key="1">
    <source>
        <dbReference type="ARBA" id="ARBA00008553"/>
    </source>
</evidence>
<dbReference type="PANTHER" id="PTHR11994">
    <property type="entry name" value="60S RIBOSOMAL PROTEIN L11-RELATED"/>
    <property type="match status" value="1"/>
</dbReference>
<organism evidence="12 13">
    <name type="scientific">Aestuariivirga litoralis</name>
    <dbReference type="NCBI Taxonomy" id="2650924"/>
    <lineage>
        <taxon>Bacteria</taxon>
        <taxon>Pseudomonadati</taxon>
        <taxon>Pseudomonadota</taxon>
        <taxon>Alphaproteobacteria</taxon>
        <taxon>Hyphomicrobiales</taxon>
        <taxon>Aestuariivirgaceae</taxon>
        <taxon>Aestuariivirga</taxon>
    </lineage>
</organism>
<comment type="subunit">
    <text evidence="8">Part of the 50S ribosomal subunit; part of the 5S rRNA/L5/L18/L25 subcomplex. Contacts the 5S rRNA and the P site tRNA. Forms a bridge to the 30S subunit in the 70S ribosome.</text>
</comment>
<evidence type="ECO:0000256" key="9">
    <source>
        <dbReference type="SAM" id="MobiDB-lite"/>
    </source>
</evidence>
<dbReference type="Gene3D" id="3.30.1440.10">
    <property type="match status" value="1"/>
</dbReference>
<feature type="region of interest" description="Disordered" evidence="9">
    <location>
        <begin position="1"/>
        <end position="34"/>
    </location>
</feature>
<gene>
    <name evidence="8" type="primary">rplE</name>
    <name evidence="12" type="ORF">DK847_11525</name>
</gene>
<dbReference type="InterPro" id="IPR020930">
    <property type="entry name" value="Ribosomal_uL5_bac-type"/>
</dbReference>
<dbReference type="InterPro" id="IPR022803">
    <property type="entry name" value="Ribosomal_uL5_dom_sf"/>
</dbReference>
<dbReference type="GO" id="GO:0019843">
    <property type="term" value="F:rRNA binding"/>
    <property type="evidence" value="ECO:0007669"/>
    <property type="project" value="UniProtKB-UniRule"/>
</dbReference>
<dbReference type="InterPro" id="IPR031310">
    <property type="entry name" value="Ribosomal_uL5_N"/>
</dbReference>
<dbReference type="InterPro" id="IPR002132">
    <property type="entry name" value="Ribosomal_uL5"/>
</dbReference>
<dbReference type="GO" id="GO:1990904">
    <property type="term" value="C:ribonucleoprotein complex"/>
    <property type="evidence" value="ECO:0007669"/>
    <property type="project" value="UniProtKB-KW"/>
</dbReference>
<feature type="domain" description="Large ribosomal subunit protein uL5 C-terminal" evidence="11">
    <location>
        <begin position="128"/>
        <end position="220"/>
    </location>
</feature>
<dbReference type="PROSITE" id="PS00358">
    <property type="entry name" value="RIBOSOMAL_L5"/>
    <property type="match status" value="1"/>
</dbReference>
<dbReference type="GO" id="GO:0006412">
    <property type="term" value="P:translation"/>
    <property type="evidence" value="ECO:0007669"/>
    <property type="project" value="UniProtKB-UniRule"/>
</dbReference>
<dbReference type="GO" id="GO:0003735">
    <property type="term" value="F:structural constituent of ribosome"/>
    <property type="evidence" value="ECO:0007669"/>
    <property type="project" value="InterPro"/>
</dbReference>
<evidence type="ECO:0000256" key="7">
    <source>
        <dbReference type="ARBA" id="ARBA00035245"/>
    </source>
</evidence>
<keyword evidence="13" id="KW-1185">Reference proteome</keyword>
<dbReference type="GO" id="GO:0000049">
    <property type="term" value="F:tRNA binding"/>
    <property type="evidence" value="ECO:0007669"/>
    <property type="project" value="UniProtKB-UniRule"/>
</dbReference>
<evidence type="ECO:0000259" key="11">
    <source>
        <dbReference type="Pfam" id="PF00673"/>
    </source>
</evidence>
<protein>
    <recommendedName>
        <fullName evidence="7 8">Large ribosomal subunit protein uL5</fullName>
    </recommendedName>
</protein>